<accession>A0A0S7XTC5</accession>
<evidence type="ECO:0008006" key="4">
    <source>
        <dbReference type="Google" id="ProtNLM"/>
    </source>
</evidence>
<keyword evidence="1" id="KW-0812">Transmembrane</keyword>
<dbReference type="SUPFAM" id="SSF54523">
    <property type="entry name" value="Pili subunits"/>
    <property type="match status" value="1"/>
</dbReference>
<dbReference type="Proteomes" id="UP000051861">
    <property type="component" value="Unassembled WGS sequence"/>
</dbReference>
<reference evidence="2 3" key="1">
    <citation type="journal article" date="2015" name="Microbiome">
        <title>Genomic resolution of linkages in carbon, nitrogen, and sulfur cycling among widespread estuary sediment bacteria.</title>
        <authorList>
            <person name="Baker B.J."/>
            <person name="Lazar C.S."/>
            <person name="Teske A.P."/>
            <person name="Dick G.J."/>
        </authorList>
    </citation>
    <scope>NUCLEOTIDE SEQUENCE [LARGE SCALE GENOMIC DNA]</scope>
    <source>
        <strain evidence="2">DG_54_3</strain>
    </source>
</reference>
<dbReference type="AlphaFoldDB" id="A0A0S7XTC5"/>
<dbReference type="InterPro" id="IPR045584">
    <property type="entry name" value="Pilin-like"/>
</dbReference>
<dbReference type="InterPro" id="IPR012902">
    <property type="entry name" value="N_methyl_site"/>
</dbReference>
<keyword evidence="1" id="KW-1133">Transmembrane helix</keyword>
<dbReference type="EMBL" id="LIZX01000106">
    <property type="protein sequence ID" value="KPJ65671.1"/>
    <property type="molecule type" value="Genomic_DNA"/>
</dbReference>
<protein>
    <recommendedName>
        <fullName evidence="4">Prepilin-type N-terminal cleavage/methylation domain-containing protein</fullName>
    </recommendedName>
</protein>
<organism evidence="2 3">
    <name type="scientific">candidate division WOR-1 bacterium DG_54_3</name>
    <dbReference type="NCBI Taxonomy" id="1703775"/>
    <lineage>
        <taxon>Bacteria</taxon>
        <taxon>Bacillati</taxon>
        <taxon>Saganbacteria</taxon>
    </lineage>
</organism>
<dbReference type="Gene3D" id="3.30.700.10">
    <property type="entry name" value="Glycoprotein, Type 4 Pilin"/>
    <property type="match status" value="1"/>
</dbReference>
<dbReference type="NCBIfam" id="TIGR02532">
    <property type="entry name" value="IV_pilin_GFxxxE"/>
    <property type="match status" value="1"/>
</dbReference>
<evidence type="ECO:0000256" key="1">
    <source>
        <dbReference type="SAM" id="Phobius"/>
    </source>
</evidence>
<dbReference type="Pfam" id="PF07963">
    <property type="entry name" value="N_methyl"/>
    <property type="match status" value="1"/>
</dbReference>
<gene>
    <name evidence="2" type="ORF">AMJ44_09695</name>
</gene>
<evidence type="ECO:0000313" key="3">
    <source>
        <dbReference type="Proteomes" id="UP000051861"/>
    </source>
</evidence>
<comment type="caution">
    <text evidence="2">The sequence shown here is derived from an EMBL/GenBank/DDBJ whole genome shotgun (WGS) entry which is preliminary data.</text>
</comment>
<feature type="transmembrane region" description="Helical" evidence="1">
    <location>
        <begin position="12"/>
        <end position="31"/>
    </location>
</feature>
<name>A0A0S7XTC5_UNCSA</name>
<keyword evidence="1" id="KW-0472">Membrane</keyword>
<proteinExistence type="predicted"/>
<evidence type="ECO:0000313" key="2">
    <source>
        <dbReference type="EMBL" id="KPJ65671.1"/>
    </source>
</evidence>
<sequence>MINKKGFTLVELVVSVVVIAIIMYAVIAIFITSGAKGVNVEVFTVAQALAESKLEQAMALDFADVASESETNFSGDLSDYSYEIVVNYVSVEALDAAVGYATDYKKIQVKIRHSSLAAPTQLESLRSSYR</sequence>